<name>F2XXY4_9VIRU</name>
<accession>F2XXY4</accession>
<feature type="coiled-coil region" evidence="3">
    <location>
        <begin position="128"/>
        <end position="162"/>
    </location>
</feature>
<dbReference type="Gene3D" id="4.10.60.10">
    <property type="entry name" value="Zinc finger, CCHC-type"/>
    <property type="match status" value="1"/>
</dbReference>
<dbReference type="GO" id="GO:0019028">
    <property type="term" value="C:viral capsid"/>
    <property type="evidence" value="ECO:0007669"/>
    <property type="project" value="UniProtKB-KW"/>
</dbReference>
<dbReference type="Gene3D" id="2.40.70.10">
    <property type="entry name" value="Acid Proteases"/>
    <property type="match status" value="1"/>
</dbReference>
<dbReference type="RefSeq" id="YP_004347414.1">
    <property type="nucleotide sequence ID" value="NC_015328.1"/>
</dbReference>
<evidence type="ECO:0000313" key="6">
    <source>
        <dbReference type="EMBL" id="AEA36696.1"/>
    </source>
</evidence>
<evidence type="ECO:0000256" key="1">
    <source>
        <dbReference type="ARBA" id="ARBA00023054"/>
    </source>
</evidence>
<keyword evidence="6" id="KW-0167">Capsid protein</keyword>
<dbReference type="Pfam" id="PF01107">
    <property type="entry name" value="MP"/>
    <property type="match status" value="1"/>
</dbReference>
<keyword evidence="1 3" id="KW-0175">Coiled coil</keyword>
<dbReference type="PANTHER" id="PTHR47599:SF3">
    <property type="entry name" value="CELL-TO-CELL MOVEMENT PROTEIN"/>
    <property type="match status" value="1"/>
</dbReference>
<dbReference type="InterPro" id="IPR036875">
    <property type="entry name" value="Znf_CCHC_sf"/>
</dbReference>
<proteinExistence type="predicted"/>
<feature type="compositionally biased region" description="Basic and acidic residues" evidence="4">
    <location>
        <begin position="404"/>
        <end position="418"/>
    </location>
</feature>
<dbReference type="InterPro" id="IPR051596">
    <property type="entry name" value="Caulimoviridae_Movement"/>
</dbReference>
<keyword evidence="2" id="KW-0862">Zinc</keyword>
<dbReference type="GO" id="GO:0008270">
    <property type="term" value="F:zinc ion binding"/>
    <property type="evidence" value="ECO:0007669"/>
    <property type="project" value="UniProtKB-KW"/>
</dbReference>
<dbReference type="GO" id="GO:0003676">
    <property type="term" value="F:nucleic acid binding"/>
    <property type="evidence" value="ECO:0007669"/>
    <property type="project" value="InterPro"/>
</dbReference>
<keyword evidence="7" id="KW-1185">Reference proteome</keyword>
<dbReference type="KEGG" id="vg:10417344"/>
<evidence type="ECO:0000259" key="5">
    <source>
        <dbReference type="PROSITE" id="PS50158"/>
    </source>
</evidence>
<reference evidence="6 7" key="1">
    <citation type="journal article" date="2011" name="Arch. Virol.">
        <title>Sequence analysis of the replicase gene of 'sweet potato caulimo-like virus' suggests that this virus is a distinct member of the genus Cavemovirus.</title>
        <authorList>
            <person name="De Souza J."/>
            <person name="Cuellar W.J."/>
        </authorList>
    </citation>
    <scope>NUCLEOTIDE SEQUENCE [LARGE SCALE GENOMIC DNA]</scope>
    <source>
        <strain evidence="6">Mad1</strain>
    </source>
</reference>
<dbReference type="GeneID" id="10417344"/>
<feature type="region of interest" description="Disordered" evidence="4">
    <location>
        <begin position="376"/>
        <end position="424"/>
    </location>
</feature>
<dbReference type="InterPro" id="IPR021109">
    <property type="entry name" value="Peptidase_aspartic_dom_sf"/>
</dbReference>
<dbReference type="InterPro" id="IPR001969">
    <property type="entry name" value="Aspartic_peptidase_AS"/>
</dbReference>
<reference evidence="6 7" key="2">
    <citation type="journal article" date="2011" name="J. Gen. Virol.">
        <title>Distinct cavemoviruses interact synergistically with sweet potato chlorotic stunt virus (genus Crinivirus) in cultivated sweet potato.</title>
        <authorList>
            <person name="Cuellar W.J."/>
            <person name="De Souza J."/>
            <person name="Barrantes I."/>
            <person name="Fuentes S."/>
            <person name="Kreuze J.F."/>
        </authorList>
    </citation>
    <scope>NUCLEOTIDE SEQUENCE [LARGE SCALE GENOMIC DNA]</scope>
    <source>
        <strain evidence="6">Mad1</strain>
    </source>
</reference>
<dbReference type="PROSITE" id="PS50158">
    <property type="entry name" value="ZF_CCHC"/>
    <property type="match status" value="1"/>
</dbReference>
<dbReference type="Pfam" id="PF00098">
    <property type="entry name" value="zf-CCHC"/>
    <property type="match status" value="1"/>
</dbReference>
<evidence type="ECO:0000256" key="2">
    <source>
        <dbReference type="PROSITE-ProRule" id="PRU00047"/>
    </source>
</evidence>
<dbReference type="EMBL" id="HQ694978">
    <property type="protein sequence ID" value="AEA36696.1"/>
    <property type="molecule type" value="Genomic_DNA"/>
</dbReference>
<keyword evidence="2" id="KW-0863">Zinc-finger</keyword>
<dbReference type="InterPro" id="IPR001878">
    <property type="entry name" value="Znf_CCHC"/>
</dbReference>
<evidence type="ECO:0000256" key="3">
    <source>
        <dbReference type="SAM" id="Coils"/>
    </source>
</evidence>
<dbReference type="InterPro" id="IPR028919">
    <property type="entry name" value="Viral_movement"/>
</dbReference>
<evidence type="ECO:0000256" key="4">
    <source>
        <dbReference type="SAM" id="MobiDB-lite"/>
    </source>
</evidence>
<dbReference type="SMART" id="SM00343">
    <property type="entry name" value="ZnF_C2HC"/>
    <property type="match status" value="1"/>
</dbReference>
<dbReference type="SUPFAM" id="SSF50630">
    <property type="entry name" value="Acid proteases"/>
    <property type="match status" value="1"/>
</dbReference>
<sequence>MDKEFNNLNIGQHVYKISENKLPINSFLKWPGYTHATFTPYVVIGDAGDYPHRQLNWTNKFLWNKLGNLNNNDINILRKPIITEEDKKELSEEAKKIIDEKFEDRIKYLKNINQTLDLKWFKFEQEQNKKTEELLDTLRILNKELKQLKEEIKNIKKKNEEIIYPPNTYTINMVTEEGKKFDQFLYMEQLERERISKEQAIEKILENTYILNNNIGYSINRIETLNTNVRTNKRPETILDTPQYAKYREQQRIIKEEIKNEPKDNEYEQFMNWKKDKEKEKLEFEEAERIRKGKNKVIIIPDIMPDPPKEDINQQLLRIIEEMRKEIKELKTVKEDVEHLKIQLKQDDIQMMLESENELDPDNLDKEEVIEKIQNINIESEEENKSEESNSTSESESESIEPELNVKEEQYEEDDRRQYKPYSKKYKTNVRYARNINGQENRRSDYINRRRTQFEPNYIHTDIGENGEALNLNCIDAKESEERIEKWAQSMSITIAKQNMTNDNAKKFIIRTLLGDVKDWYENLTESAKSQLEGTSALSTLANIEVAIRAEFGKLGIENDATKMTRKKNSARAKLMQLSICNMRMENLKAYICEFKEYFYKAAYSDEEREQILDIFYTKLPDPWGMSILEAYNLNEKGRITLDSLGSRITYLFESITSRCEQDRMNKIAKKTMKLDCGYYEVGQYGCKTKNYKKKTYKKRKKRYIPIYRKNKPKPWMKYYRPKNKIKRNKKPCTCYNCGEIGHISPNCKKPKKSNKTINNIEMIEFIGDQEELEFIINDNDIIYIEQFIDTENSDIELEMEFGFDEINMFQESESSESSIIRSNDESEQDRPTKMIFSKEKFSQIIEKDLDLTKNDIFKNKNLKQLFGKKDTEYFIVTDIEHPIDVKYVQNMEQKVNLPLYNQQIFEKEIQKIPDKDKNKIKNIHLAAVEVIIKGYFREGIDTPIELLLCDDRIVYPNNGSIIATLVGNLIYQQVKFKKIINYSISVRDKNLEKSLVMYWNLDGIKMIENSKIFSIRLRNLYVLSEKHIVKNKKQYTENIIIEPLFQEVIQNNDVKYIDYIKPEKDYEQTKMITYKNKFETGESSRKNEQDIGRIIKESKGISNKIITLPRESYKQNRNQFHIKGKIGNKYYPILIDTGAARSYISSKIIDEQSIKIKPISESVISIDYNNIRTSYNNEAELDIEIIDLNFKIHNIKFNGLIETIELLEQDKQQVLIGIDTLEQLKPYSITSDYLEINIGYKPIKIKRELKDIYELHRQLSQHE</sequence>
<keyword evidence="6" id="KW-0946">Virion</keyword>
<dbReference type="GO" id="GO:0006508">
    <property type="term" value="P:proteolysis"/>
    <property type="evidence" value="ECO:0007669"/>
    <property type="project" value="InterPro"/>
</dbReference>
<evidence type="ECO:0000313" key="7">
    <source>
        <dbReference type="Proteomes" id="UP000207680"/>
    </source>
</evidence>
<organism evidence="6 7">
    <name type="scientific">Sweet potato collusive virus</name>
    <dbReference type="NCBI Taxonomy" id="930168"/>
    <lineage>
        <taxon>Viruses</taxon>
        <taxon>Riboviria</taxon>
        <taxon>Pararnavirae</taxon>
        <taxon>Artverviricota</taxon>
        <taxon>Revtraviricetes</taxon>
        <taxon>Ortervirales</taxon>
        <taxon>Caulimoviridae</taxon>
        <taxon>Cavemovirus</taxon>
        <taxon>Cavemovirus collusipomeae</taxon>
    </lineage>
</organism>
<dbReference type="PANTHER" id="PTHR47599">
    <property type="entry name" value="CELL-TO-CELL MOVEMENT PROTEIN"/>
    <property type="match status" value="1"/>
</dbReference>
<dbReference type="CDD" id="cd00303">
    <property type="entry name" value="retropepsin_like"/>
    <property type="match status" value="1"/>
</dbReference>
<dbReference type="SUPFAM" id="SSF57756">
    <property type="entry name" value="Retrovirus zinc finger-like domains"/>
    <property type="match status" value="1"/>
</dbReference>
<dbReference type="PROSITE" id="PS00141">
    <property type="entry name" value="ASP_PROTEASE"/>
    <property type="match status" value="1"/>
</dbReference>
<protein>
    <submittedName>
        <fullName evidence="6">Coat protein/movement protein</fullName>
    </submittedName>
</protein>
<dbReference type="GO" id="GO:0004190">
    <property type="term" value="F:aspartic-type endopeptidase activity"/>
    <property type="evidence" value="ECO:0007669"/>
    <property type="project" value="InterPro"/>
</dbReference>
<keyword evidence="2" id="KW-0479">Metal-binding</keyword>
<feature type="domain" description="CCHC-type" evidence="5">
    <location>
        <begin position="735"/>
        <end position="750"/>
    </location>
</feature>
<dbReference type="Proteomes" id="UP000207680">
    <property type="component" value="Segment"/>
</dbReference>